<dbReference type="Pfam" id="PF04752">
    <property type="entry name" value="ChaC"/>
    <property type="match status" value="1"/>
</dbReference>
<dbReference type="PANTHER" id="PTHR12192:SF2">
    <property type="entry name" value="GLUTATHIONE-SPECIFIC GAMMA-GLUTAMYLCYCLOTRANSFERASE 2"/>
    <property type="match status" value="1"/>
</dbReference>
<gene>
    <name evidence="3" type="ORF">AKG95_07930</name>
</gene>
<dbReference type="GO" id="GO:0005737">
    <property type="term" value="C:cytoplasm"/>
    <property type="evidence" value="ECO:0007669"/>
    <property type="project" value="TreeGrafter"/>
</dbReference>
<dbReference type="GO" id="GO:0016740">
    <property type="term" value="F:transferase activity"/>
    <property type="evidence" value="ECO:0007669"/>
    <property type="project" value="UniProtKB-KW"/>
</dbReference>
<evidence type="ECO:0000313" key="4">
    <source>
        <dbReference type="Proteomes" id="UP000179840"/>
    </source>
</evidence>
<dbReference type="PANTHER" id="PTHR12192">
    <property type="entry name" value="CATION TRANSPORT PROTEIN CHAC-RELATED"/>
    <property type="match status" value="1"/>
</dbReference>
<dbReference type="InterPro" id="IPR013024">
    <property type="entry name" value="GGCT-like"/>
</dbReference>
<organism evidence="3 4">
    <name type="scientific">Janthinobacterium lividum</name>
    <dbReference type="NCBI Taxonomy" id="29581"/>
    <lineage>
        <taxon>Bacteria</taxon>
        <taxon>Pseudomonadati</taxon>
        <taxon>Pseudomonadota</taxon>
        <taxon>Betaproteobacteria</taxon>
        <taxon>Burkholderiales</taxon>
        <taxon>Oxalobacteraceae</taxon>
        <taxon>Janthinobacterium</taxon>
    </lineage>
</organism>
<dbReference type="Proteomes" id="UP000179840">
    <property type="component" value="Unassembled WGS sequence"/>
</dbReference>
<accession>A0A1S1U9Q8</accession>
<keyword evidence="2" id="KW-0456">Lyase</keyword>
<dbReference type="EMBL" id="LFKP01000005">
    <property type="protein sequence ID" value="OHV97187.1"/>
    <property type="molecule type" value="Genomic_DNA"/>
</dbReference>
<dbReference type="AlphaFoldDB" id="A0A1S1U9Q8"/>
<dbReference type="InterPro" id="IPR006840">
    <property type="entry name" value="ChaC"/>
</dbReference>
<proteinExistence type="predicted"/>
<dbReference type="InterPro" id="IPR036568">
    <property type="entry name" value="GGCT-like_sf"/>
</dbReference>
<evidence type="ECO:0000313" key="3">
    <source>
        <dbReference type="EMBL" id="OHV97187.1"/>
    </source>
</evidence>
<comment type="caution">
    <text evidence="3">The sequence shown here is derived from an EMBL/GenBank/DDBJ whole genome shotgun (WGS) entry which is preliminary data.</text>
</comment>
<dbReference type="SUPFAM" id="SSF110857">
    <property type="entry name" value="Gamma-glutamyl cyclotransferase-like"/>
    <property type="match status" value="1"/>
</dbReference>
<evidence type="ECO:0000256" key="2">
    <source>
        <dbReference type="ARBA" id="ARBA00023239"/>
    </source>
</evidence>
<name>A0A1S1U9Q8_9BURK</name>
<dbReference type="GO" id="GO:0006751">
    <property type="term" value="P:glutathione catabolic process"/>
    <property type="evidence" value="ECO:0007669"/>
    <property type="project" value="InterPro"/>
</dbReference>
<dbReference type="Gene3D" id="3.10.490.10">
    <property type="entry name" value="Gamma-glutamyl cyclotransferase-like"/>
    <property type="match status" value="1"/>
</dbReference>
<dbReference type="CDD" id="cd06661">
    <property type="entry name" value="GGCT_like"/>
    <property type="match status" value="1"/>
</dbReference>
<evidence type="ECO:0000256" key="1">
    <source>
        <dbReference type="ARBA" id="ARBA00012344"/>
    </source>
</evidence>
<dbReference type="EC" id="4.3.2.7" evidence="1"/>
<reference evidence="3 4" key="1">
    <citation type="submission" date="2015-06" db="EMBL/GenBank/DDBJ databases">
        <title>Draft genome sequencing of a biphenyl-degrading bacterium, Janthinobacterium lividum MEG1.</title>
        <authorList>
            <person name="Shimodaira J."/>
            <person name="Hatta T."/>
        </authorList>
    </citation>
    <scope>NUCLEOTIDE SEQUENCE [LARGE SCALE GENOMIC DNA]</scope>
    <source>
        <strain evidence="3 4">MEG1</strain>
    </source>
</reference>
<protein>
    <recommendedName>
        <fullName evidence="1">glutathione-specific gamma-glutamylcyclotransferase</fullName>
        <ecNumber evidence="1">4.3.2.7</ecNumber>
    </recommendedName>
</protein>
<sequence length="223" mass="24240">MTQPDQHALSAIDAATIAINQRMNTFDGHDQVWLFGYGSLIYKADFPYIERRPASIAGWTRRFWQGSHDHRGTPMAPGRVATIVPQAGAVCDGMAYLITPEVFAHLDHREKNGYLRLATDITFDDGSKVEGLVYIANEENAAFLGAAPELDIARQIARSNGPSGPNSEYLLHLASALRELGKSDPHVFAIEHHLAQFQDQLQAPAQDSAAAYPGSSSADAGLI</sequence>
<dbReference type="RefSeq" id="WP_071076325.1">
    <property type="nucleotide sequence ID" value="NZ_LFKP01000005.1"/>
</dbReference>
<dbReference type="GO" id="GO:0061928">
    <property type="term" value="F:glutathione specific gamma-glutamylcyclotransferase activity"/>
    <property type="evidence" value="ECO:0007669"/>
    <property type="project" value="UniProtKB-EC"/>
</dbReference>
<keyword evidence="3" id="KW-0808">Transferase</keyword>